<dbReference type="GO" id="GO:0003700">
    <property type="term" value="F:DNA-binding transcription factor activity"/>
    <property type="evidence" value="ECO:0007669"/>
    <property type="project" value="TreeGrafter"/>
</dbReference>
<dbReference type="SMART" id="SM00346">
    <property type="entry name" value="HTH_ICLR"/>
    <property type="match status" value="1"/>
</dbReference>
<evidence type="ECO:0000256" key="3">
    <source>
        <dbReference type="ARBA" id="ARBA00023163"/>
    </source>
</evidence>
<dbReference type="RefSeq" id="WP_188672017.1">
    <property type="nucleotide sequence ID" value="NZ_BMKA01000002.1"/>
</dbReference>
<gene>
    <name evidence="6" type="ORF">GCM10011498_11860</name>
</gene>
<keyword evidence="1" id="KW-0805">Transcription regulation</keyword>
<sequence length="284" mass="30459">MPKPTQSGPASRGVQSIETGGRILRELANAQGPIKLRDLAELMGVAPAQLHPYLVSFRAMEMVEQTARGTYQLGPFALHIGLARLRGQNAYRDTIARVADLVDSLGLMVSVAVWGAQGPTITYVQEYAARIHANVQVGGVYNMTVTATGRAFAAFLPSSVTAPVIEREMADEDFRRRALFEIDEAAYEKAVAETKAAGYAITQDMPIPGVSAIAAPVFDHTGALQLCVTAIGPTGMVDLEPKGETTTKLLAFTRKLSRDFGHDAASAEADPVGLTRQANQVRHR</sequence>
<dbReference type="SUPFAM" id="SSF55781">
    <property type="entry name" value="GAF domain-like"/>
    <property type="match status" value="1"/>
</dbReference>
<organism evidence="6 7">
    <name type="scientific">Neptunicoccus cionae</name>
    <dbReference type="NCBI Taxonomy" id="2035344"/>
    <lineage>
        <taxon>Bacteria</taxon>
        <taxon>Pseudomonadati</taxon>
        <taxon>Pseudomonadota</taxon>
        <taxon>Alphaproteobacteria</taxon>
        <taxon>Rhodobacterales</taxon>
        <taxon>Paracoccaceae</taxon>
        <taxon>Neptunicoccus</taxon>
    </lineage>
</organism>
<dbReference type="InterPro" id="IPR036388">
    <property type="entry name" value="WH-like_DNA-bd_sf"/>
</dbReference>
<feature type="domain" description="IclR-ED" evidence="5">
    <location>
        <begin position="76"/>
        <end position="262"/>
    </location>
</feature>
<dbReference type="AlphaFoldDB" id="A0A916QVB4"/>
<reference evidence="6" key="2">
    <citation type="submission" date="2020-09" db="EMBL/GenBank/DDBJ databases">
        <authorList>
            <person name="Sun Q."/>
            <person name="Zhou Y."/>
        </authorList>
    </citation>
    <scope>NUCLEOTIDE SEQUENCE</scope>
    <source>
        <strain evidence="6">CGMCC 1.15880</strain>
    </source>
</reference>
<dbReference type="Gene3D" id="3.30.450.40">
    <property type="match status" value="1"/>
</dbReference>
<dbReference type="Pfam" id="PF09339">
    <property type="entry name" value="HTH_IclR"/>
    <property type="match status" value="1"/>
</dbReference>
<dbReference type="SUPFAM" id="SSF46785">
    <property type="entry name" value="Winged helix' DNA-binding domain"/>
    <property type="match status" value="1"/>
</dbReference>
<evidence type="ECO:0000256" key="1">
    <source>
        <dbReference type="ARBA" id="ARBA00023015"/>
    </source>
</evidence>
<dbReference type="PANTHER" id="PTHR30136">
    <property type="entry name" value="HELIX-TURN-HELIX TRANSCRIPTIONAL REGULATOR, ICLR FAMILY"/>
    <property type="match status" value="1"/>
</dbReference>
<feature type="domain" description="HTH iclR-type" evidence="4">
    <location>
        <begin position="14"/>
        <end position="75"/>
    </location>
</feature>
<reference evidence="6" key="1">
    <citation type="journal article" date="2014" name="Int. J. Syst. Evol. Microbiol.">
        <title>Complete genome sequence of Corynebacterium casei LMG S-19264T (=DSM 44701T), isolated from a smear-ripened cheese.</title>
        <authorList>
            <consortium name="US DOE Joint Genome Institute (JGI-PGF)"/>
            <person name="Walter F."/>
            <person name="Albersmeier A."/>
            <person name="Kalinowski J."/>
            <person name="Ruckert C."/>
        </authorList>
    </citation>
    <scope>NUCLEOTIDE SEQUENCE</scope>
    <source>
        <strain evidence="6">CGMCC 1.15880</strain>
    </source>
</reference>
<keyword evidence="2" id="KW-0238">DNA-binding</keyword>
<dbReference type="EMBL" id="BMKA01000002">
    <property type="protein sequence ID" value="GGA13490.1"/>
    <property type="molecule type" value="Genomic_DNA"/>
</dbReference>
<evidence type="ECO:0000313" key="7">
    <source>
        <dbReference type="Proteomes" id="UP000628017"/>
    </source>
</evidence>
<keyword evidence="7" id="KW-1185">Reference proteome</keyword>
<dbReference type="InterPro" id="IPR005471">
    <property type="entry name" value="Tscrpt_reg_IclR_N"/>
</dbReference>
<evidence type="ECO:0000256" key="2">
    <source>
        <dbReference type="ARBA" id="ARBA00023125"/>
    </source>
</evidence>
<dbReference type="InterPro" id="IPR014757">
    <property type="entry name" value="Tscrpt_reg_IclR_C"/>
</dbReference>
<dbReference type="GO" id="GO:0003677">
    <property type="term" value="F:DNA binding"/>
    <property type="evidence" value="ECO:0007669"/>
    <property type="project" value="UniProtKB-KW"/>
</dbReference>
<protein>
    <submittedName>
        <fullName evidence="6">Transcriptional regulator</fullName>
    </submittedName>
</protein>
<dbReference type="Proteomes" id="UP000628017">
    <property type="component" value="Unassembled WGS sequence"/>
</dbReference>
<proteinExistence type="predicted"/>
<dbReference type="InterPro" id="IPR036390">
    <property type="entry name" value="WH_DNA-bd_sf"/>
</dbReference>
<dbReference type="Gene3D" id="1.10.10.10">
    <property type="entry name" value="Winged helix-like DNA-binding domain superfamily/Winged helix DNA-binding domain"/>
    <property type="match status" value="1"/>
</dbReference>
<dbReference type="InterPro" id="IPR050707">
    <property type="entry name" value="HTH_MetabolicPath_Reg"/>
</dbReference>
<keyword evidence="3" id="KW-0804">Transcription</keyword>
<dbReference type="Pfam" id="PF01614">
    <property type="entry name" value="IclR_C"/>
    <property type="match status" value="1"/>
</dbReference>
<accession>A0A916QVB4</accession>
<name>A0A916QVB4_9RHOB</name>
<dbReference type="GO" id="GO:0045892">
    <property type="term" value="P:negative regulation of DNA-templated transcription"/>
    <property type="evidence" value="ECO:0007669"/>
    <property type="project" value="TreeGrafter"/>
</dbReference>
<dbReference type="PANTHER" id="PTHR30136:SF8">
    <property type="entry name" value="TRANSCRIPTIONAL REGULATORY PROTEIN"/>
    <property type="match status" value="1"/>
</dbReference>
<comment type="caution">
    <text evidence="6">The sequence shown here is derived from an EMBL/GenBank/DDBJ whole genome shotgun (WGS) entry which is preliminary data.</text>
</comment>
<dbReference type="PROSITE" id="PS51078">
    <property type="entry name" value="ICLR_ED"/>
    <property type="match status" value="1"/>
</dbReference>
<evidence type="ECO:0000259" key="4">
    <source>
        <dbReference type="PROSITE" id="PS51077"/>
    </source>
</evidence>
<evidence type="ECO:0000313" key="6">
    <source>
        <dbReference type="EMBL" id="GGA13490.1"/>
    </source>
</evidence>
<dbReference type="InterPro" id="IPR029016">
    <property type="entry name" value="GAF-like_dom_sf"/>
</dbReference>
<evidence type="ECO:0000259" key="5">
    <source>
        <dbReference type="PROSITE" id="PS51078"/>
    </source>
</evidence>
<dbReference type="PROSITE" id="PS51077">
    <property type="entry name" value="HTH_ICLR"/>
    <property type="match status" value="1"/>
</dbReference>